<proteinExistence type="predicted"/>
<dbReference type="EMBL" id="CP054257">
    <property type="protein sequence ID" value="QTQ12088.1"/>
    <property type="molecule type" value="Genomic_DNA"/>
</dbReference>
<dbReference type="AlphaFoldDB" id="A0A975ICV1"/>
<sequence length="267" mass="31052">MAKISTEAQELYEKTILPYKNNIISSSEKEQNFLRLIEKDLSGIGYKKLLLCDEMIYQASMYMIINSLSVKFLEFRNNDVLNDARKALYKAIIYLEEIVSNSVDIAYSELEDRVAEISNTPLEKRYYQIRKLGLAISMLKDAFGENSKWKWSFVEVEGRFAVVAKNMIDMKQATKSYFDPRSPDYESAVFCLRLIKSLLGKSATSYRERYELSTRRIDDMRMGINFLLAQRRLCIAMEARDEAEDIKKKALVWNEKMEKDHKAGISS</sequence>
<gene>
    <name evidence="1" type="ORF">HRI96_07705</name>
</gene>
<organism evidence="1 2">
    <name type="scientific">Treponema parvum</name>
    <dbReference type="NCBI Taxonomy" id="138851"/>
    <lineage>
        <taxon>Bacteria</taxon>
        <taxon>Pseudomonadati</taxon>
        <taxon>Spirochaetota</taxon>
        <taxon>Spirochaetia</taxon>
        <taxon>Spirochaetales</taxon>
        <taxon>Treponemataceae</taxon>
        <taxon>Treponema</taxon>
    </lineage>
</organism>
<name>A0A975ICV1_9SPIR</name>
<reference evidence="1" key="1">
    <citation type="submission" date="2020-05" db="EMBL/GenBank/DDBJ databases">
        <authorList>
            <person name="Zeng H."/>
            <person name="Chan Y.K."/>
            <person name="Watt R.M."/>
        </authorList>
    </citation>
    <scope>NUCLEOTIDE SEQUENCE</scope>
    <source>
        <strain evidence="1">ATCC 700773</strain>
    </source>
</reference>
<protein>
    <submittedName>
        <fullName evidence="1">Uncharacterized protein</fullName>
    </submittedName>
</protein>
<dbReference type="Proteomes" id="UP000671995">
    <property type="component" value="Chromosome"/>
</dbReference>
<reference evidence="1" key="2">
    <citation type="journal article" date="2021" name="Microbiol. Resour. Announc.">
        <title>Complete Genome Sequences of Three Human Oral Treponema parvum Isolates.</title>
        <authorList>
            <person name="Zeng H."/>
            <person name="Watt R.M."/>
        </authorList>
    </citation>
    <scope>NUCLEOTIDE SEQUENCE</scope>
    <source>
        <strain evidence="1">ATCC 700773</strain>
    </source>
</reference>
<accession>A0A975ICV1</accession>
<evidence type="ECO:0000313" key="1">
    <source>
        <dbReference type="EMBL" id="QTQ12088.1"/>
    </source>
</evidence>
<dbReference type="RefSeq" id="WP_210116802.1">
    <property type="nucleotide sequence ID" value="NZ_CP054257.1"/>
</dbReference>
<evidence type="ECO:0000313" key="2">
    <source>
        <dbReference type="Proteomes" id="UP000671995"/>
    </source>
</evidence>